<dbReference type="AlphaFoldDB" id="A0A8T0W9E1"/>
<comment type="caution">
    <text evidence="2">The sequence shown here is derived from an EMBL/GenBank/DDBJ whole genome shotgun (WGS) entry which is preliminary data.</text>
</comment>
<evidence type="ECO:0000313" key="3">
    <source>
        <dbReference type="Proteomes" id="UP000823388"/>
    </source>
</evidence>
<dbReference type="Proteomes" id="UP000823388">
    <property type="component" value="Chromosome 2K"/>
</dbReference>
<accession>A0A8T0W9E1</accession>
<feature type="region of interest" description="Disordered" evidence="1">
    <location>
        <begin position="29"/>
        <end position="129"/>
    </location>
</feature>
<sequence>MPLRRPARDLSAVLPSPILGLAPPASLCVPPQSIQRPPVPDAAHSSRRRVSRSRSAAQLAIRPPFLPSPIRGLAPPASSCMCPQSRRRPLVPDAAHSSHRRSGRPICRRSSSGLPSDQNCRRREGKARQGSLYLAQRKSSRGLKMHVGRRFVAGQSRPAPSLQDRIRADWSEPKSLTFFLHYG</sequence>
<feature type="compositionally biased region" description="Basic residues" evidence="1">
    <location>
        <begin position="97"/>
        <end position="107"/>
    </location>
</feature>
<feature type="compositionally biased region" description="Polar residues" evidence="1">
    <location>
        <begin position="109"/>
        <end position="118"/>
    </location>
</feature>
<proteinExistence type="predicted"/>
<evidence type="ECO:0000313" key="2">
    <source>
        <dbReference type="EMBL" id="KAG2642516.1"/>
    </source>
</evidence>
<reference evidence="2" key="1">
    <citation type="submission" date="2020-05" db="EMBL/GenBank/DDBJ databases">
        <title>WGS assembly of Panicum virgatum.</title>
        <authorList>
            <person name="Lovell J.T."/>
            <person name="Jenkins J."/>
            <person name="Shu S."/>
            <person name="Juenger T.E."/>
            <person name="Schmutz J."/>
        </authorList>
    </citation>
    <scope>NUCLEOTIDE SEQUENCE</scope>
    <source>
        <strain evidence="2">AP13</strain>
    </source>
</reference>
<evidence type="ECO:0000256" key="1">
    <source>
        <dbReference type="SAM" id="MobiDB-lite"/>
    </source>
</evidence>
<name>A0A8T0W9E1_PANVG</name>
<protein>
    <submittedName>
        <fullName evidence="2">Uncharacterized protein</fullName>
    </submittedName>
</protein>
<dbReference type="EMBL" id="CM029039">
    <property type="protein sequence ID" value="KAG2642516.1"/>
    <property type="molecule type" value="Genomic_DNA"/>
</dbReference>
<gene>
    <name evidence="2" type="ORF">PVAP13_2KG092600</name>
</gene>
<organism evidence="2 3">
    <name type="scientific">Panicum virgatum</name>
    <name type="common">Blackwell switchgrass</name>
    <dbReference type="NCBI Taxonomy" id="38727"/>
    <lineage>
        <taxon>Eukaryota</taxon>
        <taxon>Viridiplantae</taxon>
        <taxon>Streptophyta</taxon>
        <taxon>Embryophyta</taxon>
        <taxon>Tracheophyta</taxon>
        <taxon>Spermatophyta</taxon>
        <taxon>Magnoliopsida</taxon>
        <taxon>Liliopsida</taxon>
        <taxon>Poales</taxon>
        <taxon>Poaceae</taxon>
        <taxon>PACMAD clade</taxon>
        <taxon>Panicoideae</taxon>
        <taxon>Panicodae</taxon>
        <taxon>Paniceae</taxon>
        <taxon>Panicinae</taxon>
        <taxon>Panicum</taxon>
        <taxon>Panicum sect. Hiantes</taxon>
    </lineage>
</organism>
<keyword evidence="3" id="KW-1185">Reference proteome</keyword>